<organism evidence="2 3">
    <name type="scientific">Hohenbuehelia grisea</name>
    <dbReference type="NCBI Taxonomy" id="104357"/>
    <lineage>
        <taxon>Eukaryota</taxon>
        <taxon>Fungi</taxon>
        <taxon>Dikarya</taxon>
        <taxon>Basidiomycota</taxon>
        <taxon>Agaricomycotina</taxon>
        <taxon>Agaricomycetes</taxon>
        <taxon>Agaricomycetidae</taxon>
        <taxon>Agaricales</taxon>
        <taxon>Pleurotineae</taxon>
        <taxon>Pleurotaceae</taxon>
        <taxon>Hohenbuehelia</taxon>
    </lineage>
</organism>
<evidence type="ECO:0000313" key="2">
    <source>
        <dbReference type="EMBL" id="KAL0947739.1"/>
    </source>
</evidence>
<name>A0ABR3IWX5_9AGAR</name>
<keyword evidence="3" id="KW-1185">Reference proteome</keyword>
<dbReference type="Gene3D" id="3.40.50.300">
    <property type="entry name" value="P-loop containing nucleotide triphosphate hydrolases"/>
    <property type="match status" value="1"/>
</dbReference>
<feature type="compositionally biased region" description="Low complexity" evidence="1">
    <location>
        <begin position="20"/>
        <end position="34"/>
    </location>
</feature>
<accession>A0ABR3IWX5</accession>
<proteinExistence type="predicted"/>
<gene>
    <name evidence="2" type="ORF">HGRIS_013822</name>
</gene>
<evidence type="ECO:0000313" key="3">
    <source>
        <dbReference type="Proteomes" id="UP001556367"/>
    </source>
</evidence>
<protein>
    <submittedName>
        <fullName evidence="2">Uncharacterized protein</fullName>
    </submittedName>
</protein>
<dbReference type="InterPro" id="IPR027417">
    <property type="entry name" value="P-loop_NTPase"/>
</dbReference>
<dbReference type="Proteomes" id="UP001556367">
    <property type="component" value="Unassembled WGS sequence"/>
</dbReference>
<sequence length="526" mass="57687">MPKASRDHLTCLWIPTPRRASAPKGLKSPSSSSGNTPVSAMQLKQMKKNADLVTKDFLPDGVLNMPSQFTHQLLSSRAPRSPLNPRFRSTSQGSPPPIPSRPNRDSLPDYQEKKRNNIAEFQRAFVPLVDRHFRDAVSLGMPSTTGTPYASNDLIANTKTDLFQRLFSYMRQLQGPSRTITSCYVRGFSVRTMPYPGVTSVTIDAPKVYDALATGDAIWLRGNLPEPPVFGVIEEADSAPLASGTRQYVTILADQAMQARRSTAWTIERLFSFITFAEEFHAVRSLETHPSKDCILGCQALPIPHKCDDKETLRTQEWYGLDATQARALTSLLKTNGIKILATSTATPGSVDSLVLKLAKAVLDKRLRSVTDNLKAKPARKVMICSYDSQVLDRLSGSLQQLFSLSPQTYLVMSIGQLNKADEKPRSTHLTSLVGDRSVNLLNQADVIFSRLGEGFLDLSAACVFDLIVILGAETLNVAQTLIPFVNTGCSSIVLVGAQDTSPHSSASHSYFRNLCNVHADSVIHV</sequence>
<feature type="region of interest" description="Disordered" evidence="1">
    <location>
        <begin position="75"/>
        <end position="109"/>
    </location>
</feature>
<reference evidence="3" key="1">
    <citation type="submission" date="2024-06" db="EMBL/GenBank/DDBJ databases">
        <title>Multi-omics analyses provide insights into the biosynthesis of the anticancer antibiotic pleurotin in Hohenbuehelia grisea.</title>
        <authorList>
            <person name="Weaver J.A."/>
            <person name="Alberti F."/>
        </authorList>
    </citation>
    <scope>NUCLEOTIDE SEQUENCE [LARGE SCALE GENOMIC DNA]</scope>
    <source>
        <strain evidence="3">T-177</strain>
    </source>
</reference>
<feature type="region of interest" description="Disordered" evidence="1">
    <location>
        <begin position="1"/>
        <end position="47"/>
    </location>
</feature>
<evidence type="ECO:0000256" key="1">
    <source>
        <dbReference type="SAM" id="MobiDB-lite"/>
    </source>
</evidence>
<dbReference type="EMBL" id="JASNQZ010000015">
    <property type="protein sequence ID" value="KAL0947739.1"/>
    <property type="molecule type" value="Genomic_DNA"/>
</dbReference>
<comment type="caution">
    <text evidence="2">The sequence shown here is derived from an EMBL/GenBank/DDBJ whole genome shotgun (WGS) entry which is preliminary data.</text>
</comment>